<reference evidence="3 4" key="1">
    <citation type="journal article" date="2013" name="Genome Announc.">
        <title>Complete Genome Sequence of the Sesbania Symbiont and Rice Growth-Promoting Endophyte Rhizobium sp. Strain IRBG74.</title>
        <authorList>
            <person name="Crook M.B."/>
            <person name="Mitra S."/>
            <person name="Ane J.M."/>
            <person name="Sadowsky M.J."/>
            <person name="Gyaneshwar P."/>
        </authorList>
    </citation>
    <scope>NUCLEOTIDE SEQUENCE [LARGE SCALE GENOMIC DNA]</scope>
    <source>
        <strain evidence="3 4">IRBG74</strain>
    </source>
</reference>
<feature type="region of interest" description="Disordered" evidence="1">
    <location>
        <begin position="430"/>
        <end position="460"/>
    </location>
</feature>
<dbReference type="KEGG" id="rir:BN877_I1445"/>
<dbReference type="AlphaFoldDB" id="U4PWS6"/>
<gene>
    <name evidence="3" type="ORF">BN877_I1445</name>
</gene>
<dbReference type="Gene3D" id="3.40.50.300">
    <property type="entry name" value="P-loop containing nucleotide triphosphate hydrolases"/>
    <property type="match status" value="1"/>
</dbReference>
<protein>
    <recommendedName>
        <fullName evidence="2">ATPase AAA-type core domain-containing protein</fullName>
    </recommendedName>
</protein>
<organism evidence="3 4">
    <name type="scientific">Agrobacterium pusense</name>
    <dbReference type="NCBI Taxonomy" id="648995"/>
    <lineage>
        <taxon>Bacteria</taxon>
        <taxon>Pseudomonadati</taxon>
        <taxon>Pseudomonadota</taxon>
        <taxon>Alphaproteobacteria</taxon>
        <taxon>Hyphomicrobiales</taxon>
        <taxon>Rhizobiaceae</taxon>
        <taxon>Rhizobium/Agrobacterium group</taxon>
        <taxon>Agrobacterium</taxon>
    </lineage>
</organism>
<dbReference type="InterPro" id="IPR051396">
    <property type="entry name" value="Bact_Antivir_Def_Nuclease"/>
</dbReference>
<evidence type="ECO:0000313" key="4">
    <source>
        <dbReference type="Proteomes" id="UP000016944"/>
    </source>
</evidence>
<accession>U4PWS6</accession>
<dbReference type="InterPro" id="IPR027417">
    <property type="entry name" value="P-loop_NTPase"/>
</dbReference>
<proteinExistence type="predicted"/>
<dbReference type="EMBL" id="HG518322">
    <property type="protein sequence ID" value="CDI08352.1"/>
    <property type="molecule type" value="Genomic_DNA"/>
</dbReference>
<evidence type="ECO:0000313" key="3">
    <source>
        <dbReference type="EMBL" id="CDI08352.1"/>
    </source>
</evidence>
<dbReference type="Pfam" id="PF13304">
    <property type="entry name" value="AAA_21"/>
    <property type="match status" value="1"/>
</dbReference>
<dbReference type="PATRIC" id="fig|424182.3.peg.1429"/>
<feature type="domain" description="ATPase AAA-type core" evidence="2">
    <location>
        <begin position="258"/>
        <end position="412"/>
    </location>
</feature>
<evidence type="ECO:0000259" key="2">
    <source>
        <dbReference type="Pfam" id="PF13304"/>
    </source>
</evidence>
<evidence type="ECO:0000256" key="1">
    <source>
        <dbReference type="SAM" id="MobiDB-lite"/>
    </source>
</evidence>
<dbReference type="GO" id="GO:0005524">
    <property type="term" value="F:ATP binding"/>
    <property type="evidence" value="ECO:0007669"/>
    <property type="project" value="InterPro"/>
</dbReference>
<dbReference type="SUPFAM" id="SSF52540">
    <property type="entry name" value="P-loop containing nucleoside triphosphate hydrolases"/>
    <property type="match status" value="1"/>
</dbReference>
<sequence length="460" mass="51656">MIVSFCSVVHRLRRTSPVSNSTCRYSLDISLYPSLCLSLSAYADCPVEMGGSSCNVSIDYVMDVAHSVKAMSVPSRYHMHPGVKELYARHPTMIHRSIYETLVEGVDNLYSNNQILEYAHQCIKVALDGHEVVYLPTYRRIEMSLSRYQPEAKNDPFEDPARRSINILPSEIKFGLSDITERLQEISLEIQRKSNTTYQKISANIINELLDGSYADASSNNDSPDKSELELFFNRIRATRARNASQIVFPDIEKIYSGDFDEGVKPFLLYFLSNLNEAIKSTKPLEDRVNGFLVACNSYLSDTDASAFKDGGKPGNSTDKKGIRINRSTFRPYFTSGNKDSRIRIDALSSGEKQVVSLFARLFLYEKKKIILFDEPELSLSIGWQAKLLPDLCRAPDFAQLIAITHSPFIFDNELDKYAGNLDVAPYEAPGAQLSIPNPLDTDDAEDSFEDESSSKGSLF</sequence>
<dbReference type="CDD" id="cd00267">
    <property type="entry name" value="ABC_ATPase"/>
    <property type="match status" value="1"/>
</dbReference>
<dbReference type="HOGENOM" id="CLU_594295_0_0_5"/>
<dbReference type="GO" id="GO:0016887">
    <property type="term" value="F:ATP hydrolysis activity"/>
    <property type="evidence" value="ECO:0007669"/>
    <property type="project" value="InterPro"/>
</dbReference>
<feature type="compositionally biased region" description="Acidic residues" evidence="1">
    <location>
        <begin position="441"/>
        <end position="452"/>
    </location>
</feature>
<dbReference type="PANTHER" id="PTHR43581:SF2">
    <property type="entry name" value="EXCINUCLEASE ATPASE SUBUNIT"/>
    <property type="match status" value="1"/>
</dbReference>
<name>U4PWS6_9HYPH</name>
<dbReference type="Proteomes" id="UP000016944">
    <property type="component" value="Chromosome I"/>
</dbReference>
<dbReference type="PANTHER" id="PTHR43581">
    <property type="entry name" value="ATP/GTP PHOSPHATASE"/>
    <property type="match status" value="1"/>
</dbReference>
<dbReference type="InterPro" id="IPR003959">
    <property type="entry name" value="ATPase_AAA_core"/>
</dbReference>